<dbReference type="SUPFAM" id="SSF52540">
    <property type="entry name" value="P-loop containing nucleoside triphosphate hydrolases"/>
    <property type="match status" value="1"/>
</dbReference>
<evidence type="ECO:0000313" key="3">
    <source>
        <dbReference type="Proteomes" id="UP000815677"/>
    </source>
</evidence>
<dbReference type="InterPro" id="IPR040632">
    <property type="entry name" value="Sulfotransfer_4"/>
</dbReference>
<dbReference type="PANTHER" id="PTHR36978">
    <property type="entry name" value="P-LOOP CONTAINING NUCLEOTIDE TRIPHOSPHATE HYDROLASE"/>
    <property type="match status" value="1"/>
</dbReference>
<keyword evidence="1" id="KW-0472">Membrane</keyword>
<proteinExistence type="predicted"/>
<evidence type="ECO:0000313" key="2">
    <source>
        <dbReference type="EMBL" id="GAT52415.1"/>
    </source>
</evidence>
<keyword evidence="3" id="KW-1185">Reference proteome</keyword>
<organism evidence="2 3">
    <name type="scientific">Mycena chlorophos</name>
    <name type="common">Agaric fungus</name>
    <name type="synonym">Agaricus chlorophos</name>
    <dbReference type="NCBI Taxonomy" id="658473"/>
    <lineage>
        <taxon>Eukaryota</taxon>
        <taxon>Fungi</taxon>
        <taxon>Dikarya</taxon>
        <taxon>Basidiomycota</taxon>
        <taxon>Agaricomycotina</taxon>
        <taxon>Agaricomycetes</taxon>
        <taxon>Agaricomycetidae</taxon>
        <taxon>Agaricales</taxon>
        <taxon>Marasmiineae</taxon>
        <taxon>Mycenaceae</taxon>
        <taxon>Mycena</taxon>
    </lineage>
</organism>
<keyword evidence="1" id="KW-0812">Transmembrane</keyword>
<evidence type="ECO:0000256" key="1">
    <source>
        <dbReference type="SAM" id="Phobius"/>
    </source>
</evidence>
<gene>
    <name evidence="2" type="ORF">MCHLO_09466</name>
</gene>
<dbReference type="PANTHER" id="PTHR36978:SF4">
    <property type="entry name" value="P-LOOP CONTAINING NUCLEOSIDE TRIPHOSPHATE HYDROLASE PROTEIN"/>
    <property type="match status" value="1"/>
</dbReference>
<evidence type="ECO:0008006" key="4">
    <source>
        <dbReference type="Google" id="ProtNLM"/>
    </source>
</evidence>
<dbReference type="Gene3D" id="3.40.50.300">
    <property type="entry name" value="P-loop containing nucleotide triphosphate hydrolases"/>
    <property type="match status" value="2"/>
</dbReference>
<dbReference type="Pfam" id="PF17784">
    <property type="entry name" value="Sulfotransfer_4"/>
    <property type="match status" value="2"/>
</dbReference>
<keyword evidence="1" id="KW-1133">Transmembrane helix</keyword>
<protein>
    <recommendedName>
        <fullName evidence="4">P-loop containing nucleoside triphosphate hydrolase protein</fullName>
    </recommendedName>
</protein>
<reference evidence="2" key="1">
    <citation type="submission" date="2014-09" db="EMBL/GenBank/DDBJ databases">
        <title>Genome sequence of the luminous mushroom Mycena chlorophos for searching fungal bioluminescence genes.</title>
        <authorList>
            <person name="Tanaka Y."/>
            <person name="Kasuga D."/>
            <person name="Oba Y."/>
            <person name="Hase S."/>
            <person name="Sato K."/>
            <person name="Oba Y."/>
            <person name="Sakakibara Y."/>
        </authorList>
    </citation>
    <scope>NUCLEOTIDE SEQUENCE</scope>
</reference>
<dbReference type="Proteomes" id="UP000815677">
    <property type="component" value="Unassembled WGS sequence"/>
</dbReference>
<sequence length="379" mass="42758">MDNALGAAPSEMWVDRRGAKRVVEMQVLVLGYPRTGTSSIRDALQILGYNEVHHMLSAFINPLEAELWLEALEAKECGEIWGREKWDSLLGHCQAITTTTTKAMDNALGAAPSEMWVDRRGAKRVVEMQVLVLGYPRTGTSSIRDALQILGYNEVHHMLSAFINPPEAELWLEALEAKERGEIWGREQWDSLLGHCQAVTDAPSVCFSEALIATYPDAKVVLTNRDPDRWWGSFSTTILPWMQSRWYGLTAYLDPQVSGRLVPMTRRVVSALLGDLATLTEDRAKTAFNDHYERVRALVPKERLLEYEVSQGWEPLCEFLGREVPKEAFPRVNDAAQFQERLDKAIRSIVATFVVRKVVPAVVLTAAAAVAWYWTRGRF</sequence>
<dbReference type="InterPro" id="IPR027417">
    <property type="entry name" value="P-loop_NTPase"/>
</dbReference>
<accession>A0ABQ0LMT9</accession>
<feature type="transmembrane region" description="Helical" evidence="1">
    <location>
        <begin position="358"/>
        <end position="375"/>
    </location>
</feature>
<name>A0ABQ0LMT9_MYCCL</name>
<dbReference type="EMBL" id="DF847768">
    <property type="protein sequence ID" value="GAT52415.1"/>
    <property type="molecule type" value="Genomic_DNA"/>
</dbReference>